<evidence type="ECO:0008006" key="4">
    <source>
        <dbReference type="Google" id="ProtNLM"/>
    </source>
</evidence>
<dbReference type="EMBL" id="NTJD01000012">
    <property type="protein sequence ID" value="PCD75611.1"/>
    <property type="molecule type" value="Genomic_DNA"/>
</dbReference>
<organism evidence="2 3">
    <name type="scientific">Pseudothioclava arenosa</name>
    <dbReference type="NCBI Taxonomy" id="1795308"/>
    <lineage>
        <taxon>Bacteria</taxon>
        <taxon>Pseudomonadati</taxon>
        <taxon>Pseudomonadota</taxon>
        <taxon>Alphaproteobacteria</taxon>
        <taxon>Rhodobacterales</taxon>
        <taxon>Paracoccaceae</taxon>
        <taxon>Pseudothioclava</taxon>
    </lineage>
</organism>
<name>A0A2A4CK03_9RHOB</name>
<feature type="region of interest" description="Disordered" evidence="1">
    <location>
        <begin position="21"/>
        <end position="52"/>
    </location>
</feature>
<dbReference type="Proteomes" id="UP000243507">
    <property type="component" value="Unassembled WGS sequence"/>
</dbReference>
<protein>
    <recommendedName>
        <fullName evidence="4">Transferrin-binding protein B C-lobe/N-lobe beta barrel domain-containing protein</fullName>
    </recommendedName>
</protein>
<evidence type="ECO:0000313" key="3">
    <source>
        <dbReference type="Proteomes" id="UP000243507"/>
    </source>
</evidence>
<keyword evidence="3" id="KW-1185">Reference proteome</keyword>
<accession>A0A2A4CK03</accession>
<dbReference type="AlphaFoldDB" id="A0A2A4CK03"/>
<evidence type="ECO:0000256" key="1">
    <source>
        <dbReference type="SAM" id="MobiDB-lite"/>
    </source>
</evidence>
<sequence>MIVAAVAGCSGSAVIKSGDDTGGGDIITLPGDTTSDGSVSRYEPEDAASGSGYAQAVEVRDNGDGTTTFLVDNLAFDGAEYSEGTVVSSLGRTGINAGPFSVYEGPEFEPDFVTGTAIAQLTHRAIYAKSTSGNSEFAIVRTGSYTGYGFGGFLYSRTGSVTLPATATGTGISRQASYSGDYAGLIDYNGRSGLDYVTGTASIAIDFADFDDGAAIYGSISDRRMFDIDGNDISQDYLDRLNEELDYPAGSGYTSLPTLVFDIGPGVLADNGEIEGTLGVDVLTAGGVVQELVSGKYYGVISGDVTAGTDEVVGVIVVTGDDPGYDGVTMRETGGFIVYRQ</sequence>
<reference evidence="2 3" key="1">
    <citation type="submission" date="2017-09" db="EMBL/GenBank/DDBJ databases">
        <title>A multilocus sequence analysis scheme for characterization of bacteria in the genus Thioclava.</title>
        <authorList>
            <person name="Liu Y."/>
            <person name="Shao Z."/>
        </authorList>
    </citation>
    <scope>NUCLEOTIDE SEQUENCE [LARGE SCALE GENOMIC DNA]</scope>
    <source>
        <strain evidence="2 3">CAU 1312</strain>
    </source>
</reference>
<proteinExistence type="predicted"/>
<evidence type="ECO:0000313" key="2">
    <source>
        <dbReference type="EMBL" id="PCD75611.1"/>
    </source>
</evidence>
<gene>
    <name evidence="2" type="ORF">CLN94_13295</name>
</gene>
<comment type="caution">
    <text evidence="2">The sequence shown here is derived from an EMBL/GenBank/DDBJ whole genome shotgun (WGS) entry which is preliminary data.</text>
</comment>